<dbReference type="NCBIfam" id="TIGR04088">
    <property type="entry name" value="cognate_SipW"/>
    <property type="match status" value="1"/>
</dbReference>
<comment type="caution">
    <text evidence="2">The sequence shown here is derived from an EMBL/GenBank/DDBJ whole genome shotgun (WGS) entry which is preliminary data.</text>
</comment>
<keyword evidence="3" id="KW-1185">Reference proteome</keyword>
<gene>
    <name evidence="2" type="ORF">BJY28_003001</name>
</gene>
<reference evidence="2 3" key="1">
    <citation type="submission" date="2020-07" db="EMBL/GenBank/DDBJ databases">
        <title>Sequencing the genomes of 1000 actinobacteria strains.</title>
        <authorList>
            <person name="Klenk H.-P."/>
        </authorList>
    </citation>
    <scope>NUCLEOTIDE SEQUENCE [LARGE SCALE GENOMIC DNA]</scope>
    <source>
        <strain evidence="2 3">DSM 24723</strain>
    </source>
</reference>
<dbReference type="AlphaFoldDB" id="A0A852X575"/>
<evidence type="ECO:0000313" key="2">
    <source>
        <dbReference type="EMBL" id="NYG38532.1"/>
    </source>
</evidence>
<dbReference type="EMBL" id="JACBZX010000001">
    <property type="protein sequence ID" value="NYG38532.1"/>
    <property type="molecule type" value="Genomic_DNA"/>
</dbReference>
<proteinExistence type="predicted"/>
<protein>
    <submittedName>
        <fullName evidence="2">Alternate signal-mediated exported protein</fullName>
    </submittedName>
</protein>
<organism evidence="2 3">
    <name type="scientific">Janibacter alkaliphilus</name>
    <dbReference type="NCBI Taxonomy" id="1069963"/>
    <lineage>
        <taxon>Bacteria</taxon>
        <taxon>Bacillati</taxon>
        <taxon>Actinomycetota</taxon>
        <taxon>Actinomycetes</taxon>
        <taxon>Micrococcales</taxon>
        <taxon>Intrasporangiaceae</taxon>
        <taxon>Janibacter</taxon>
    </lineage>
</organism>
<accession>A0A852X575</accession>
<sequence>MAMSRNTKSVVAVGAGIVLLTAAGGTFAQWSESENLDGGTVTAGHLDMEVSAGTWYDTKGTTATGDDTELDASTFRVVPGDTIEYRATITQDLVGDNLEAELESDLSTATGELADFVTTIATLDGAATQTLTPDNSGESFDAVVRIEMPFGEGTVTDPDGGEDTSLDLSSMEISLVQTPNP</sequence>
<name>A0A852X575_9MICO</name>
<evidence type="ECO:0000256" key="1">
    <source>
        <dbReference type="SAM" id="MobiDB-lite"/>
    </source>
</evidence>
<dbReference type="InterPro" id="IPR023833">
    <property type="entry name" value="Signal_pept_SipW-depend-type"/>
</dbReference>
<feature type="region of interest" description="Disordered" evidence="1">
    <location>
        <begin position="150"/>
        <end position="181"/>
    </location>
</feature>
<dbReference type="InterPro" id="IPR024006">
    <property type="entry name" value="Alt_signal_exp_actinobact"/>
</dbReference>
<dbReference type="Proteomes" id="UP000592181">
    <property type="component" value="Unassembled WGS sequence"/>
</dbReference>
<dbReference type="RefSeq" id="WP_179463711.1">
    <property type="nucleotide sequence ID" value="NZ_JACBZX010000001.1"/>
</dbReference>
<evidence type="ECO:0000313" key="3">
    <source>
        <dbReference type="Proteomes" id="UP000592181"/>
    </source>
</evidence>
<dbReference type="NCBIfam" id="TIGR04089">
    <property type="entry name" value="exp_by_SipW_III"/>
    <property type="match status" value="1"/>
</dbReference>
<feature type="compositionally biased region" description="Polar residues" evidence="1">
    <location>
        <begin position="166"/>
        <end position="181"/>
    </location>
</feature>